<name>A0AAV4GAG8_9GAST</name>
<dbReference type="InterPro" id="IPR007472">
    <property type="entry name" value="N-end_Aminoacyl_Trfase_C"/>
</dbReference>
<comment type="similarity">
    <text evidence="1">Belongs to the R-transferase family.</text>
</comment>
<feature type="domain" description="N-end aminoacyl transferase N-terminal" evidence="6">
    <location>
        <begin position="15"/>
        <end position="85"/>
    </location>
</feature>
<dbReference type="InterPro" id="IPR007471">
    <property type="entry name" value="N-end_Aminoacyl_Trfase_N"/>
</dbReference>
<comment type="caution">
    <text evidence="8">The sequence shown here is derived from an EMBL/GenBank/DDBJ whole genome shotgun (WGS) entry which is preliminary data.</text>
</comment>
<keyword evidence="4" id="KW-0808">Transferase</keyword>
<reference evidence="8 9" key="1">
    <citation type="journal article" date="2021" name="Elife">
        <title>Chloroplast acquisition without the gene transfer in kleptoplastic sea slugs, Plakobranchus ocellatus.</title>
        <authorList>
            <person name="Maeda T."/>
            <person name="Takahashi S."/>
            <person name="Yoshida T."/>
            <person name="Shimamura S."/>
            <person name="Takaki Y."/>
            <person name="Nagai Y."/>
            <person name="Toyoda A."/>
            <person name="Suzuki Y."/>
            <person name="Arimoto A."/>
            <person name="Ishii H."/>
            <person name="Satoh N."/>
            <person name="Nishiyama T."/>
            <person name="Hasebe M."/>
            <person name="Maruyama T."/>
            <person name="Minagawa J."/>
            <person name="Obokata J."/>
            <person name="Shigenobu S."/>
        </authorList>
    </citation>
    <scope>NUCLEOTIDE SEQUENCE [LARGE SCALE GENOMIC DNA]</scope>
</reference>
<dbReference type="PIRSF" id="PIRSF037208">
    <property type="entry name" value="ATE_pro_prd"/>
    <property type="match status" value="1"/>
</dbReference>
<evidence type="ECO:0000259" key="7">
    <source>
        <dbReference type="Pfam" id="PF04377"/>
    </source>
</evidence>
<evidence type="ECO:0000256" key="3">
    <source>
        <dbReference type="ARBA" id="ARBA00022490"/>
    </source>
</evidence>
<gene>
    <name evidence="8" type="ORF">ElyMa_002355100</name>
</gene>
<evidence type="ECO:0000256" key="5">
    <source>
        <dbReference type="ARBA" id="ARBA00023315"/>
    </source>
</evidence>
<dbReference type="GO" id="GO:0071596">
    <property type="term" value="P:ubiquitin-dependent protein catabolic process via the N-end rule pathway"/>
    <property type="evidence" value="ECO:0007669"/>
    <property type="project" value="InterPro"/>
</dbReference>
<evidence type="ECO:0000313" key="8">
    <source>
        <dbReference type="EMBL" id="GFR82015.1"/>
    </source>
</evidence>
<keyword evidence="5" id="KW-0012">Acyltransferase</keyword>
<proteinExistence type="inferred from homology"/>
<protein>
    <recommendedName>
        <fullName evidence="2">arginyltransferase</fullName>
        <ecNumber evidence="2">2.3.2.8</ecNumber>
    </recommendedName>
</protein>
<evidence type="ECO:0000256" key="2">
    <source>
        <dbReference type="ARBA" id="ARBA00012025"/>
    </source>
</evidence>
<dbReference type="GO" id="GO:0005737">
    <property type="term" value="C:cytoplasm"/>
    <property type="evidence" value="ECO:0007669"/>
    <property type="project" value="TreeGrafter"/>
</dbReference>
<dbReference type="HAMAP" id="MF_00689">
    <property type="entry name" value="Bpt"/>
    <property type="match status" value="1"/>
</dbReference>
<evidence type="ECO:0000256" key="4">
    <source>
        <dbReference type="ARBA" id="ARBA00022679"/>
    </source>
</evidence>
<dbReference type="NCBIfam" id="NF002345">
    <property type="entry name" value="PRK01305.2-2"/>
    <property type="match status" value="1"/>
</dbReference>
<sequence>MSQEQQLRFFATPAHDCSYLTDQKATTLFLDPDVSVDQQLSGLLADNGFRRSGSHYYHPYCEACNACTPVRVLVNAFKRSKGQRRIWNKNQDLSVHCTAPAFTRERYRLYRRYIRERHADGDMFPPSPRQFLDFLCKDDGFTRFYEFRKDERLVAVAVADLLPNGLSAIYTFFDPDESARSLGTFCVLWQIEESFSGQQNYLYLGYWIQNCSKMAYKASYIPQERYINGVWQHP</sequence>
<dbReference type="InterPro" id="IPR017138">
    <property type="entry name" value="Asp_Glu_LeuTrfase"/>
</dbReference>
<organism evidence="8 9">
    <name type="scientific">Elysia marginata</name>
    <dbReference type="NCBI Taxonomy" id="1093978"/>
    <lineage>
        <taxon>Eukaryota</taxon>
        <taxon>Metazoa</taxon>
        <taxon>Spiralia</taxon>
        <taxon>Lophotrochozoa</taxon>
        <taxon>Mollusca</taxon>
        <taxon>Gastropoda</taxon>
        <taxon>Heterobranchia</taxon>
        <taxon>Euthyneura</taxon>
        <taxon>Panpulmonata</taxon>
        <taxon>Sacoglossa</taxon>
        <taxon>Placobranchoidea</taxon>
        <taxon>Plakobranchidae</taxon>
        <taxon>Elysia</taxon>
    </lineage>
</organism>
<dbReference type="GO" id="GO:0008914">
    <property type="term" value="F:leucyl-tRNA--protein transferase activity"/>
    <property type="evidence" value="ECO:0007669"/>
    <property type="project" value="InterPro"/>
</dbReference>
<dbReference type="NCBIfam" id="NF002346">
    <property type="entry name" value="PRK01305.2-3"/>
    <property type="match status" value="1"/>
</dbReference>
<dbReference type="EMBL" id="BMAT01004867">
    <property type="protein sequence ID" value="GFR82015.1"/>
    <property type="molecule type" value="Genomic_DNA"/>
</dbReference>
<dbReference type="GO" id="GO:0004057">
    <property type="term" value="F:arginyl-tRNA--protein transferase activity"/>
    <property type="evidence" value="ECO:0007669"/>
    <property type="project" value="UniProtKB-EC"/>
</dbReference>
<feature type="domain" description="N-end rule aminoacyl transferase C-terminal" evidence="7">
    <location>
        <begin position="105"/>
        <end position="226"/>
    </location>
</feature>
<evidence type="ECO:0000259" key="6">
    <source>
        <dbReference type="Pfam" id="PF04376"/>
    </source>
</evidence>
<dbReference type="NCBIfam" id="NF002341">
    <property type="entry name" value="PRK01305.1-1"/>
    <property type="match status" value="1"/>
</dbReference>
<dbReference type="SUPFAM" id="SSF55729">
    <property type="entry name" value="Acyl-CoA N-acyltransferases (Nat)"/>
    <property type="match status" value="1"/>
</dbReference>
<dbReference type="Proteomes" id="UP000762676">
    <property type="component" value="Unassembled WGS sequence"/>
</dbReference>
<accession>A0AAV4GAG8</accession>
<dbReference type="InterPro" id="IPR016181">
    <property type="entry name" value="Acyl_CoA_acyltransferase"/>
</dbReference>
<dbReference type="PANTHER" id="PTHR21367">
    <property type="entry name" value="ARGININE-TRNA-PROTEIN TRANSFERASE 1"/>
    <property type="match status" value="1"/>
</dbReference>
<dbReference type="PANTHER" id="PTHR21367:SF1">
    <property type="entry name" value="ARGINYL-TRNA--PROTEIN TRANSFERASE 1"/>
    <property type="match status" value="1"/>
</dbReference>
<dbReference type="Pfam" id="PF04376">
    <property type="entry name" value="ATE_N"/>
    <property type="match status" value="1"/>
</dbReference>
<keyword evidence="3" id="KW-0963">Cytoplasm</keyword>
<keyword evidence="9" id="KW-1185">Reference proteome</keyword>
<evidence type="ECO:0000313" key="9">
    <source>
        <dbReference type="Proteomes" id="UP000762676"/>
    </source>
</evidence>
<dbReference type="Pfam" id="PF04377">
    <property type="entry name" value="ATE_C"/>
    <property type="match status" value="1"/>
</dbReference>
<dbReference type="AlphaFoldDB" id="A0AAV4GAG8"/>
<dbReference type="InterPro" id="IPR030700">
    <property type="entry name" value="N-end_Aminoacyl_Trfase"/>
</dbReference>
<dbReference type="NCBIfam" id="NF002342">
    <property type="entry name" value="PRK01305.1-3"/>
    <property type="match status" value="1"/>
</dbReference>
<dbReference type="EC" id="2.3.2.8" evidence="2"/>
<evidence type="ECO:0000256" key="1">
    <source>
        <dbReference type="ARBA" id="ARBA00009991"/>
    </source>
</evidence>